<organism evidence="2 3">
    <name type="scientific">Thelephora terrestris</name>
    <dbReference type="NCBI Taxonomy" id="56493"/>
    <lineage>
        <taxon>Eukaryota</taxon>
        <taxon>Fungi</taxon>
        <taxon>Dikarya</taxon>
        <taxon>Basidiomycota</taxon>
        <taxon>Agaricomycotina</taxon>
        <taxon>Agaricomycetes</taxon>
        <taxon>Thelephorales</taxon>
        <taxon>Thelephoraceae</taxon>
        <taxon>Thelephora</taxon>
    </lineage>
</organism>
<protein>
    <submittedName>
        <fullName evidence="2">N-acetylglucosaminyl transferase component-domain-containing protein</fullName>
    </submittedName>
</protein>
<comment type="caution">
    <text evidence="2">The sequence shown here is derived from an EMBL/GenBank/DDBJ whole genome shotgun (WGS) entry which is preliminary data.</text>
</comment>
<dbReference type="Pfam" id="PF05024">
    <property type="entry name" value="Gpi1"/>
    <property type="match status" value="1"/>
</dbReference>
<keyword evidence="2" id="KW-0808">Transferase</keyword>
<sequence length="255" mass="28639">MVQLLPFTSFTARVLGKKIKLISQVTCPTAPLKISGTGNPPFLKTAPAPLNSQLLDVVAGLALCAMMVLHQENLSPFAWIIFEGGTTMMPLMAVNWLNDWPIGLKLNTELSKFCSQTFAVIISSWNYWLHGVLGVAFHGLPYIGLFGASTLSAFAVDVLQVATLHLHMCYIIATTVVYGLRLSTSTLWNLFQGKCYNKLRNRTDKWPYEMDHLVLGTIFFTLVTFLMPTVLIYYVFFFCIDNILHVSFSTFDRYC</sequence>
<dbReference type="OrthoDB" id="70250at2759"/>
<dbReference type="GO" id="GO:0016740">
    <property type="term" value="F:transferase activity"/>
    <property type="evidence" value="ECO:0007669"/>
    <property type="project" value="UniProtKB-KW"/>
</dbReference>
<evidence type="ECO:0000313" key="3">
    <source>
        <dbReference type="Proteomes" id="UP000736335"/>
    </source>
</evidence>
<dbReference type="GO" id="GO:0016020">
    <property type="term" value="C:membrane"/>
    <property type="evidence" value="ECO:0007669"/>
    <property type="project" value="InterPro"/>
</dbReference>
<feature type="transmembrane region" description="Helical" evidence="1">
    <location>
        <begin position="170"/>
        <end position="191"/>
    </location>
</feature>
<feature type="transmembrane region" description="Helical" evidence="1">
    <location>
        <begin position="212"/>
        <end position="236"/>
    </location>
</feature>
<keyword evidence="3" id="KW-1185">Reference proteome</keyword>
<dbReference type="GO" id="GO:0005783">
    <property type="term" value="C:endoplasmic reticulum"/>
    <property type="evidence" value="ECO:0007669"/>
    <property type="project" value="TreeGrafter"/>
</dbReference>
<evidence type="ECO:0000313" key="2">
    <source>
        <dbReference type="EMBL" id="KAF9792311.1"/>
    </source>
</evidence>
<keyword evidence="1" id="KW-0812">Transmembrane</keyword>
<feature type="transmembrane region" description="Helical" evidence="1">
    <location>
        <begin position="76"/>
        <end position="97"/>
    </location>
</feature>
<evidence type="ECO:0000256" key="1">
    <source>
        <dbReference type="SAM" id="Phobius"/>
    </source>
</evidence>
<gene>
    <name evidence="2" type="ORF">BJ322DRAFT_1028402</name>
</gene>
<dbReference type="InterPro" id="IPR007720">
    <property type="entry name" value="PigQ/GPI1"/>
</dbReference>
<dbReference type="PANTHER" id="PTHR21329:SF3">
    <property type="entry name" value="PHOSPHATIDYLINOSITOL N-ACETYLGLUCOSAMINYLTRANSFERASE SUBUNIT Q"/>
    <property type="match status" value="1"/>
</dbReference>
<keyword evidence="1" id="KW-1133">Transmembrane helix</keyword>
<reference evidence="2" key="1">
    <citation type="journal article" date="2020" name="Nat. Commun.">
        <title>Large-scale genome sequencing of mycorrhizal fungi provides insights into the early evolution of symbiotic traits.</title>
        <authorList>
            <person name="Miyauchi S."/>
            <person name="Kiss E."/>
            <person name="Kuo A."/>
            <person name="Drula E."/>
            <person name="Kohler A."/>
            <person name="Sanchez-Garcia M."/>
            <person name="Morin E."/>
            <person name="Andreopoulos B."/>
            <person name="Barry K.W."/>
            <person name="Bonito G."/>
            <person name="Buee M."/>
            <person name="Carver A."/>
            <person name="Chen C."/>
            <person name="Cichocki N."/>
            <person name="Clum A."/>
            <person name="Culley D."/>
            <person name="Crous P.W."/>
            <person name="Fauchery L."/>
            <person name="Girlanda M."/>
            <person name="Hayes R.D."/>
            <person name="Keri Z."/>
            <person name="LaButti K."/>
            <person name="Lipzen A."/>
            <person name="Lombard V."/>
            <person name="Magnuson J."/>
            <person name="Maillard F."/>
            <person name="Murat C."/>
            <person name="Nolan M."/>
            <person name="Ohm R.A."/>
            <person name="Pangilinan J."/>
            <person name="Pereira M.F."/>
            <person name="Perotto S."/>
            <person name="Peter M."/>
            <person name="Pfister S."/>
            <person name="Riley R."/>
            <person name="Sitrit Y."/>
            <person name="Stielow J.B."/>
            <person name="Szollosi G."/>
            <person name="Zifcakova L."/>
            <person name="Stursova M."/>
            <person name="Spatafora J.W."/>
            <person name="Tedersoo L."/>
            <person name="Vaario L.M."/>
            <person name="Yamada A."/>
            <person name="Yan M."/>
            <person name="Wang P."/>
            <person name="Xu J."/>
            <person name="Bruns T."/>
            <person name="Baldrian P."/>
            <person name="Vilgalys R."/>
            <person name="Dunand C."/>
            <person name="Henrissat B."/>
            <person name="Grigoriev I.V."/>
            <person name="Hibbett D."/>
            <person name="Nagy L.G."/>
            <person name="Martin F.M."/>
        </authorList>
    </citation>
    <scope>NUCLEOTIDE SEQUENCE</scope>
    <source>
        <strain evidence="2">UH-Tt-Lm1</strain>
    </source>
</reference>
<dbReference type="PANTHER" id="PTHR21329">
    <property type="entry name" value="PHOSPHATIDYLINOSITOL N-ACETYLGLUCOSAMINYLTRANSFERASE SUBUNIT Q-RELATED"/>
    <property type="match status" value="1"/>
</dbReference>
<dbReference type="EMBL" id="WIUZ02000001">
    <property type="protein sequence ID" value="KAF9792311.1"/>
    <property type="molecule type" value="Genomic_DNA"/>
</dbReference>
<proteinExistence type="predicted"/>
<reference evidence="2" key="2">
    <citation type="submission" date="2020-11" db="EMBL/GenBank/DDBJ databases">
        <authorList>
            <consortium name="DOE Joint Genome Institute"/>
            <person name="Kuo A."/>
            <person name="Miyauchi S."/>
            <person name="Kiss E."/>
            <person name="Drula E."/>
            <person name="Kohler A."/>
            <person name="Sanchez-Garcia M."/>
            <person name="Andreopoulos B."/>
            <person name="Barry K.W."/>
            <person name="Bonito G."/>
            <person name="Buee M."/>
            <person name="Carver A."/>
            <person name="Chen C."/>
            <person name="Cichocki N."/>
            <person name="Clum A."/>
            <person name="Culley D."/>
            <person name="Crous P.W."/>
            <person name="Fauchery L."/>
            <person name="Girlanda M."/>
            <person name="Hayes R."/>
            <person name="Keri Z."/>
            <person name="Labutti K."/>
            <person name="Lipzen A."/>
            <person name="Lombard V."/>
            <person name="Magnuson J."/>
            <person name="Maillard F."/>
            <person name="Morin E."/>
            <person name="Murat C."/>
            <person name="Nolan M."/>
            <person name="Ohm R."/>
            <person name="Pangilinan J."/>
            <person name="Pereira M."/>
            <person name="Perotto S."/>
            <person name="Peter M."/>
            <person name="Riley R."/>
            <person name="Sitrit Y."/>
            <person name="Stielow B."/>
            <person name="Szollosi G."/>
            <person name="Zifcakova L."/>
            <person name="Stursova M."/>
            <person name="Spatafora J.W."/>
            <person name="Tedersoo L."/>
            <person name="Vaario L.-M."/>
            <person name="Yamada A."/>
            <person name="Yan M."/>
            <person name="Wang P."/>
            <person name="Xu J."/>
            <person name="Bruns T."/>
            <person name="Baldrian P."/>
            <person name="Vilgalys R."/>
            <person name="Henrissat B."/>
            <person name="Grigoriev I.V."/>
            <person name="Hibbett D."/>
            <person name="Nagy L.G."/>
            <person name="Martin F.M."/>
        </authorList>
    </citation>
    <scope>NUCLEOTIDE SEQUENCE</scope>
    <source>
        <strain evidence="2">UH-Tt-Lm1</strain>
    </source>
</reference>
<name>A0A9P6HTD9_9AGAM</name>
<accession>A0A9P6HTD9</accession>
<keyword evidence="1" id="KW-0472">Membrane</keyword>
<dbReference type="GO" id="GO:0006506">
    <property type="term" value="P:GPI anchor biosynthetic process"/>
    <property type="evidence" value="ECO:0007669"/>
    <property type="project" value="InterPro"/>
</dbReference>
<dbReference type="AlphaFoldDB" id="A0A9P6HTD9"/>
<dbReference type="Proteomes" id="UP000736335">
    <property type="component" value="Unassembled WGS sequence"/>
</dbReference>